<dbReference type="EMBL" id="JAENMS010000006">
    <property type="protein sequence ID" value="MBL5935443.1"/>
    <property type="molecule type" value="Genomic_DNA"/>
</dbReference>
<dbReference type="InterPro" id="IPR006531">
    <property type="entry name" value="Gp5/Vgr_OB"/>
</dbReference>
<name>A0AAP2F049_LELAM</name>
<sequence>MSEAILADLQRRLNNLVTSGVVHSVQAKPLRCRVQIGDLLTDWLRCHMPAAGDVNEARLPVKGEAVQVFSESGDLRNGVVYPGLHNDDNPSPVSEPGVHTTRYADGTYFTYDINTKAFGISLVDGAVSLTATPDGWAFKGKVTFEDETTHKDAVTCEKTLAAEGNISTQAELSDSQGSLSGVRETYNEHDHDETDSVTRKPNQLM</sequence>
<comment type="caution">
    <text evidence="3">The sequence shown here is derived from an EMBL/GenBank/DDBJ whole genome shotgun (WGS) entry which is preliminary data.</text>
</comment>
<dbReference type="InterPro" id="IPR037026">
    <property type="entry name" value="Vgr_OB-fold_dom_sf"/>
</dbReference>
<feature type="domain" description="Gp5/Type VI secretion system Vgr protein OB-fold" evidence="2">
    <location>
        <begin position="19"/>
        <end position="85"/>
    </location>
</feature>
<dbReference type="NCBIfam" id="TIGR01644">
    <property type="entry name" value="phage_P2_V"/>
    <property type="match status" value="1"/>
</dbReference>
<feature type="region of interest" description="Disordered" evidence="1">
    <location>
        <begin position="167"/>
        <end position="205"/>
    </location>
</feature>
<feature type="compositionally biased region" description="Basic and acidic residues" evidence="1">
    <location>
        <begin position="185"/>
        <end position="198"/>
    </location>
</feature>
<dbReference type="AlphaFoldDB" id="A0AAP2F049"/>
<gene>
    <name evidence="3" type="ORF">I7V27_13445</name>
</gene>
<accession>A0AAP2F049</accession>
<reference evidence="3" key="1">
    <citation type="submission" date="2020-12" db="EMBL/GenBank/DDBJ databases">
        <title>Draft genome sequence of Enterobacter spp., Lelliottia spp. and Serratia spp. isolated from drinking water reservoirs and lakes.</title>
        <authorList>
            <person name="Reitter C."/>
            <person name="Neuhaus K."/>
            <person name="Huegler M."/>
        </authorList>
    </citation>
    <scope>NUCLEOTIDE SEQUENCE</scope>
    <source>
        <strain evidence="3">TZW15</strain>
    </source>
</reference>
<evidence type="ECO:0000256" key="1">
    <source>
        <dbReference type="SAM" id="MobiDB-lite"/>
    </source>
</evidence>
<organism evidence="3 4">
    <name type="scientific">Lelliottia amnigena</name>
    <name type="common">Enterobacter amnigenus</name>
    <dbReference type="NCBI Taxonomy" id="61646"/>
    <lineage>
        <taxon>Bacteria</taxon>
        <taxon>Pseudomonadati</taxon>
        <taxon>Pseudomonadota</taxon>
        <taxon>Gammaproteobacteria</taxon>
        <taxon>Enterobacterales</taxon>
        <taxon>Enterobacteriaceae</taxon>
        <taxon>Lelliottia</taxon>
    </lineage>
</organism>
<evidence type="ECO:0000259" key="2">
    <source>
        <dbReference type="Pfam" id="PF04717"/>
    </source>
</evidence>
<dbReference type="Proteomes" id="UP000653275">
    <property type="component" value="Unassembled WGS sequence"/>
</dbReference>
<evidence type="ECO:0000313" key="3">
    <source>
        <dbReference type="EMBL" id="MBL5935443.1"/>
    </source>
</evidence>
<protein>
    <submittedName>
        <fullName evidence="3">Phage baseplate assembly protein V</fullName>
    </submittedName>
</protein>
<feature type="compositionally biased region" description="Polar residues" evidence="1">
    <location>
        <begin position="167"/>
        <end position="179"/>
    </location>
</feature>
<dbReference type="Gene3D" id="2.40.50.230">
    <property type="entry name" value="Gp5 N-terminal domain"/>
    <property type="match status" value="1"/>
</dbReference>
<dbReference type="InterPro" id="IPR013046">
    <property type="entry name" value="GpV/Gp45"/>
</dbReference>
<evidence type="ECO:0000313" key="4">
    <source>
        <dbReference type="Proteomes" id="UP000653275"/>
    </source>
</evidence>
<proteinExistence type="predicted"/>
<dbReference type="RefSeq" id="WP_202665945.1">
    <property type="nucleotide sequence ID" value="NZ_JAENMR010000006.1"/>
</dbReference>
<dbReference type="Pfam" id="PF04717">
    <property type="entry name" value="Phage_base_V"/>
    <property type="match status" value="1"/>
</dbReference>